<dbReference type="EMBL" id="BPLR01013319">
    <property type="protein sequence ID" value="GIY60369.1"/>
    <property type="molecule type" value="Genomic_DNA"/>
</dbReference>
<feature type="domain" description="DNMT3 cysteine rich ADD" evidence="1">
    <location>
        <begin position="89"/>
        <end position="129"/>
    </location>
</feature>
<keyword evidence="3" id="KW-1185">Reference proteome</keyword>
<organism evidence="2 3">
    <name type="scientific">Caerostris extrusa</name>
    <name type="common">Bark spider</name>
    <name type="synonym">Caerostris bankana</name>
    <dbReference type="NCBI Taxonomy" id="172846"/>
    <lineage>
        <taxon>Eukaryota</taxon>
        <taxon>Metazoa</taxon>
        <taxon>Ecdysozoa</taxon>
        <taxon>Arthropoda</taxon>
        <taxon>Chelicerata</taxon>
        <taxon>Arachnida</taxon>
        <taxon>Araneae</taxon>
        <taxon>Araneomorphae</taxon>
        <taxon>Entelegynae</taxon>
        <taxon>Araneoidea</taxon>
        <taxon>Araneidae</taxon>
        <taxon>Caerostris</taxon>
    </lineage>
</organism>
<evidence type="ECO:0000313" key="2">
    <source>
        <dbReference type="EMBL" id="GIY60369.1"/>
    </source>
</evidence>
<name>A0AAV4URF3_CAEEX</name>
<reference evidence="2 3" key="1">
    <citation type="submission" date="2021-06" db="EMBL/GenBank/DDBJ databases">
        <title>Caerostris extrusa draft genome.</title>
        <authorList>
            <person name="Kono N."/>
            <person name="Arakawa K."/>
        </authorList>
    </citation>
    <scope>NUCLEOTIDE SEQUENCE [LARGE SCALE GENOMIC DNA]</scope>
</reference>
<dbReference type="InterPro" id="IPR040552">
    <property type="entry name" value="DNMT3_ADD_GATA1-like"/>
</dbReference>
<protein>
    <recommendedName>
        <fullName evidence="1">DNMT3 cysteine rich ADD domain-containing protein</fullName>
    </recommendedName>
</protein>
<evidence type="ECO:0000259" key="1">
    <source>
        <dbReference type="Pfam" id="PF17980"/>
    </source>
</evidence>
<proteinExistence type="predicted"/>
<feature type="non-terminal residue" evidence="2">
    <location>
        <position position="162"/>
    </location>
</feature>
<evidence type="ECO:0000313" key="3">
    <source>
        <dbReference type="Proteomes" id="UP001054945"/>
    </source>
</evidence>
<comment type="caution">
    <text evidence="2">The sequence shown here is derived from an EMBL/GenBank/DDBJ whole genome shotgun (WGS) entry which is preliminary data.</text>
</comment>
<dbReference type="Pfam" id="PF17980">
    <property type="entry name" value="ADD_DNMT3"/>
    <property type="match status" value="1"/>
</dbReference>
<gene>
    <name evidence="2" type="ORF">CEXT_239221</name>
</gene>
<dbReference type="AlphaFoldDB" id="A0AAV4URF3"/>
<accession>A0AAV4URF3</accession>
<sequence>MNHQLQKSISINRFIKLTLMNHQLQKSISINQFIKLTTDESSSVSEANTDELLVSEEHLDHVPSIHQALPRNLSPLGIKSNKKGIVTLDEIRKGSKSLYDLCIMCRNRKSSRQHPFFIGGICVKCTHEYFWKIALLPKGEEKICIVCGLEGQLVYCSFNTCL</sequence>
<dbReference type="Proteomes" id="UP001054945">
    <property type="component" value="Unassembled WGS sequence"/>
</dbReference>